<accession>A0A9N9BKD0</accession>
<proteinExistence type="predicted"/>
<feature type="non-terminal residue" evidence="2">
    <location>
        <position position="173"/>
    </location>
</feature>
<feature type="transmembrane region" description="Helical" evidence="1">
    <location>
        <begin position="137"/>
        <end position="155"/>
    </location>
</feature>
<evidence type="ECO:0000313" key="3">
    <source>
        <dbReference type="Proteomes" id="UP000789405"/>
    </source>
</evidence>
<organism evidence="2 3">
    <name type="scientific">Dentiscutata erythropus</name>
    <dbReference type="NCBI Taxonomy" id="1348616"/>
    <lineage>
        <taxon>Eukaryota</taxon>
        <taxon>Fungi</taxon>
        <taxon>Fungi incertae sedis</taxon>
        <taxon>Mucoromycota</taxon>
        <taxon>Glomeromycotina</taxon>
        <taxon>Glomeromycetes</taxon>
        <taxon>Diversisporales</taxon>
        <taxon>Gigasporaceae</taxon>
        <taxon>Dentiscutata</taxon>
    </lineage>
</organism>
<sequence length="173" mass="20164">PYKKVIPENLYEDLMAYFMSNILNPKISRLPSRHRYIIRIDSVIIKGDDAAIISDWIEKRTNFSEKPLYQFILTYRATRDGFNYNKFINKNCNGWKAVNNNRGFFGGPSSGFNFGANNNHAFNRYFGGNNNHAFNRLNLVPITLLIITIVIPLLVSDGNKLMFYLLLWKWGRF</sequence>
<comment type="caution">
    <text evidence="2">The sequence shown here is derived from an EMBL/GenBank/DDBJ whole genome shotgun (WGS) entry which is preliminary data.</text>
</comment>
<keyword evidence="1" id="KW-0812">Transmembrane</keyword>
<dbReference type="AlphaFoldDB" id="A0A9N9BKD0"/>
<name>A0A9N9BKD0_9GLOM</name>
<dbReference type="Proteomes" id="UP000789405">
    <property type="component" value="Unassembled WGS sequence"/>
</dbReference>
<evidence type="ECO:0000313" key="2">
    <source>
        <dbReference type="EMBL" id="CAG8566973.1"/>
    </source>
</evidence>
<keyword evidence="1" id="KW-0472">Membrane</keyword>
<dbReference type="OrthoDB" id="2416330at2759"/>
<protein>
    <submittedName>
        <fullName evidence="2">21550_t:CDS:1</fullName>
    </submittedName>
</protein>
<evidence type="ECO:0000256" key="1">
    <source>
        <dbReference type="SAM" id="Phobius"/>
    </source>
</evidence>
<keyword evidence="1" id="KW-1133">Transmembrane helix</keyword>
<keyword evidence="3" id="KW-1185">Reference proteome</keyword>
<dbReference type="EMBL" id="CAJVPY010002629">
    <property type="protein sequence ID" value="CAG8566973.1"/>
    <property type="molecule type" value="Genomic_DNA"/>
</dbReference>
<gene>
    <name evidence="2" type="ORF">DERYTH_LOCUS6016</name>
</gene>
<reference evidence="2" key="1">
    <citation type="submission" date="2021-06" db="EMBL/GenBank/DDBJ databases">
        <authorList>
            <person name="Kallberg Y."/>
            <person name="Tangrot J."/>
            <person name="Rosling A."/>
        </authorList>
    </citation>
    <scope>NUCLEOTIDE SEQUENCE</scope>
    <source>
        <strain evidence="2">MA453B</strain>
    </source>
</reference>